<feature type="compositionally biased region" description="Polar residues" evidence="3">
    <location>
        <begin position="42"/>
        <end position="51"/>
    </location>
</feature>
<dbReference type="GO" id="GO:0016787">
    <property type="term" value="F:hydrolase activity"/>
    <property type="evidence" value="ECO:0007669"/>
    <property type="project" value="UniProtKB-KW"/>
</dbReference>
<feature type="signal peptide" evidence="4">
    <location>
        <begin position="1"/>
        <end position="19"/>
    </location>
</feature>
<dbReference type="InterPro" id="IPR016191">
    <property type="entry name" value="Ribonuclease/ribotoxin"/>
</dbReference>
<sequence length="157" mass="17497">MHFTKVFLALALVAAPVFANPTAVVKDDVFTSSTRASTSSTCKPTENSSPTKPFKARTAGFEDGKSSYPHLFGNKEKIAWGLYNCDSGKRTLNEYPVFWKGAKQKEWEKDTKVKDQDKTPIRVVYANADGSIYYCGIMIHSKVDKDYTGSDDFVKCD</sequence>
<dbReference type="RefSeq" id="XP_007319933.1">
    <property type="nucleotide sequence ID" value="XM_007319871.1"/>
</dbReference>
<accession>F8P0K9</accession>
<dbReference type="EMBL" id="GL945436">
    <property type="protein sequence ID" value="EGO22693.1"/>
    <property type="molecule type" value="Genomic_DNA"/>
</dbReference>
<evidence type="ECO:0000256" key="3">
    <source>
        <dbReference type="SAM" id="MobiDB-lite"/>
    </source>
</evidence>
<reference evidence="5" key="1">
    <citation type="submission" date="2011-04" db="EMBL/GenBank/DDBJ databases">
        <title>Evolution of plant cell wall degrading machinery underlies the functional diversity of forest fungi.</title>
        <authorList>
            <consortium name="US DOE Joint Genome Institute (JGI-PGF)"/>
            <person name="Eastwood D.C."/>
            <person name="Floudas D."/>
            <person name="Binder M."/>
            <person name="Majcherczyk A."/>
            <person name="Schneider P."/>
            <person name="Aerts A."/>
            <person name="Asiegbu F.O."/>
            <person name="Baker S.E."/>
            <person name="Barry K."/>
            <person name="Bendiksby M."/>
            <person name="Blumentritt M."/>
            <person name="Coutinho P.M."/>
            <person name="Cullen D."/>
            <person name="Cullen D."/>
            <person name="Gathman A."/>
            <person name="Goodell B."/>
            <person name="Henrissat B."/>
            <person name="Ihrmark K."/>
            <person name="Kauserud H."/>
            <person name="Kohler A."/>
            <person name="LaButti K."/>
            <person name="Lapidus A."/>
            <person name="Lavin J.L."/>
            <person name="Lee Y.-H."/>
            <person name="Lindquist E."/>
            <person name="Lilly W."/>
            <person name="Lucas S."/>
            <person name="Morin E."/>
            <person name="Murat C."/>
            <person name="Oguiza J.A."/>
            <person name="Park J."/>
            <person name="Pisabarro A.G."/>
            <person name="Riley R."/>
            <person name="Rosling A."/>
            <person name="Salamov A."/>
            <person name="Schmidt O."/>
            <person name="Schmutz J."/>
            <person name="Skrede I."/>
            <person name="Stenlid J."/>
            <person name="Wiebenga A."/>
            <person name="Xie X."/>
            <person name="Kues U."/>
            <person name="Hibbett D.S."/>
            <person name="Hoffmeister D."/>
            <person name="Hogberg N."/>
            <person name="Martin F."/>
            <person name="Grigoriev I.V."/>
            <person name="Watkinson S.C."/>
        </authorList>
    </citation>
    <scope>NUCLEOTIDE SEQUENCE</scope>
    <source>
        <strain evidence="5">S7.9</strain>
    </source>
</reference>
<evidence type="ECO:0000256" key="1">
    <source>
        <dbReference type="ARBA" id="ARBA00022722"/>
    </source>
</evidence>
<keyword evidence="4" id="KW-0732">Signal</keyword>
<dbReference type="Proteomes" id="UP000008064">
    <property type="component" value="Unassembled WGS sequence"/>
</dbReference>
<dbReference type="KEGG" id="sla:SERLADRAFT_450457"/>
<evidence type="ECO:0000256" key="4">
    <source>
        <dbReference type="SAM" id="SignalP"/>
    </source>
</evidence>
<keyword evidence="1" id="KW-0540">Nuclease</keyword>
<organism>
    <name type="scientific">Serpula lacrymans var. lacrymans (strain S7.9)</name>
    <name type="common">Dry rot fungus</name>
    <dbReference type="NCBI Taxonomy" id="578457"/>
    <lineage>
        <taxon>Eukaryota</taxon>
        <taxon>Fungi</taxon>
        <taxon>Dikarya</taxon>
        <taxon>Basidiomycota</taxon>
        <taxon>Agaricomycotina</taxon>
        <taxon>Agaricomycetes</taxon>
        <taxon>Agaricomycetidae</taxon>
        <taxon>Boletales</taxon>
        <taxon>Coniophorineae</taxon>
        <taxon>Serpulaceae</taxon>
        <taxon>Serpula</taxon>
    </lineage>
</organism>
<name>F8P0K9_SERL9</name>
<dbReference type="Gene3D" id="3.10.450.30">
    <property type="entry name" value="Microbial ribonucleases"/>
    <property type="match status" value="1"/>
</dbReference>
<dbReference type="GO" id="GO:0004521">
    <property type="term" value="F:RNA endonuclease activity"/>
    <property type="evidence" value="ECO:0007669"/>
    <property type="project" value="InterPro"/>
</dbReference>
<dbReference type="InterPro" id="IPR000026">
    <property type="entry name" value="N1-like"/>
</dbReference>
<dbReference type="SUPFAM" id="SSF53933">
    <property type="entry name" value="Microbial ribonucleases"/>
    <property type="match status" value="1"/>
</dbReference>
<feature type="chain" id="PRO_5003376509" evidence="4">
    <location>
        <begin position="20"/>
        <end position="157"/>
    </location>
</feature>
<evidence type="ECO:0000313" key="5">
    <source>
        <dbReference type="EMBL" id="EGO22693.1"/>
    </source>
</evidence>
<keyword evidence="2" id="KW-0378">Hydrolase</keyword>
<evidence type="ECO:0000256" key="2">
    <source>
        <dbReference type="ARBA" id="ARBA00022801"/>
    </source>
</evidence>
<dbReference type="OrthoDB" id="4470832at2759"/>
<protein>
    <submittedName>
        <fullName evidence="5">Uncharacterized protein</fullName>
    </submittedName>
</protein>
<dbReference type="GeneID" id="18816656"/>
<proteinExistence type="predicted"/>
<dbReference type="Pfam" id="PF00545">
    <property type="entry name" value="Ribonuclease"/>
    <property type="match status" value="1"/>
</dbReference>
<gene>
    <name evidence="5" type="ORF">SERLADRAFT_450457</name>
</gene>
<dbReference type="AlphaFoldDB" id="F8P0K9"/>
<dbReference type="HOGENOM" id="CLU_108592_0_0_1"/>
<dbReference type="GO" id="GO:0003723">
    <property type="term" value="F:RNA binding"/>
    <property type="evidence" value="ECO:0007669"/>
    <property type="project" value="InterPro"/>
</dbReference>
<feature type="region of interest" description="Disordered" evidence="3">
    <location>
        <begin position="35"/>
        <end position="56"/>
    </location>
</feature>